<dbReference type="EMBL" id="CCXW01000004">
    <property type="protein sequence ID" value="CEG24987.1"/>
    <property type="molecule type" value="Genomic_DNA"/>
</dbReference>
<comment type="similarity">
    <text evidence="1">Belongs to the carbon-nitrogen hydrolase superfamily. NIT1/NIT2 family.</text>
</comment>
<dbReference type="CDD" id="cd07197">
    <property type="entry name" value="nitrilase"/>
    <property type="match status" value="1"/>
</dbReference>
<name>A0AAN2PBX9_9BACI</name>
<protein>
    <submittedName>
        <fullName evidence="3">Carbon-nitrogen family hydrolase</fullName>
    </submittedName>
</protein>
<dbReference type="InterPro" id="IPR036526">
    <property type="entry name" value="C-N_Hydrolase_sf"/>
</dbReference>
<dbReference type="GO" id="GO:0016787">
    <property type="term" value="F:hydrolase activity"/>
    <property type="evidence" value="ECO:0007669"/>
    <property type="project" value="UniProtKB-KW"/>
</dbReference>
<dbReference type="PANTHER" id="PTHR23088:SF27">
    <property type="entry name" value="DEAMINATED GLUTATHIONE AMIDASE"/>
    <property type="match status" value="1"/>
</dbReference>
<dbReference type="Gene3D" id="3.60.110.10">
    <property type="entry name" value="Carbon-nitrogen hydrolase"/>
    <property type="match status" value="1"/>
</dbReference>
<gene>
    <name evidence="3" type="ORF">BN1180_05832</name>
</gene>
<evidence type="ECO:0000256" key="1">
    <source>
        <dbReference type="ARBA" id="ARBA00010613"/>
    </source>
</evidence>
<feature type="domain" description="CN hydrolase" evidence="2">
    <location>
        <begin position="6"/>
        <end position="240"/>
    </location>
</feature>
<proteinExistence type="inferred from homology"/>
<evidence type="ECO:0000259" key="2">
    <source>
        <dbReference type="PROSITE" id="PS50263"/>
    </source>
</evidence>
<dbReference type="InterPro" id="IPR003010">
    <property type="entry name" value="C-N_Hydrolase"/>
</dbReference>
<dbReference type="Proteomes" id="UP000182110">
    <property type="component" value="Unassembled WGS sequence"/>
</dbReference>
<dbReference type="PROSITE" id="PS50263">
    <property type="entry name" value="CN_HYDROLASE"/>
    <property type="match status" value="1"/>
</dbReference>
<dbReference type="Pfam" id="PF00795">
    <property type="entry name" value="CN_hydrolase"/>
    <property type="match status" value="1"/>
</dbReference>
<dbReference type="PANTHER" id="PTHR23088">
    <property type="entry name" value="NITRILASE-RELATED"/>
    <property type="match status" value="1"/>
</dbReference>
<keyword evidence="3" id="KW-0378">Hydrolase</keyword>
<dbReference type="AlphaFoldDB" id="A0AAN2PBX9"/>
<keyword evidence="4" id="KW-1185">Reference proteome</keyword>
<dbReference type="SUPFAM" id="SSF56317">
    <property type="entry name" value="Carbon-nitrogen hydrolase"/>
    <property type="match status" value="1"/>
</dbReference>
<comment type="caution">
    <text evidence="3">The sequence shown here is derived from an EMBL/GenBank/DDBJ whole genome shotgun (WGS) entry which is preliminary data.</text>
</comment>
<organism evidence="3 4">
    <name type="scientific">Peribacillus simplex</name>
    <dbReference type="NCBI Taxonomy" id="1478"/>
    <lineage>
        <taxon>Bacteria</taxon>
        <taxon>Bacillati</taxon>
        <taxon>Bacillota</taxon>
        <taxon>Bacilli</taxon>
        <taxon>Bacillales</taxon>
        <taxon>Bacillaceae</taxon>
        <taxon>Peribacillus</taxon>
    </lineage>
</organism>
<evidence type="ECO:0000313" key="3">
    <source>
        <dbReference type="EMBL" id="CEG24987.1"/>
    </source>
</evidence>
<evidence type="ECO:0000313" key="4">
    <source>
        <dbReference type="Proteomes" id="UP000182110"/>
    </source>
</evidence>
<accession>A0AAN2PBX9</accession>
<sequence>MSNRKVKVASIQMNCEMGNKKANLERAYQLMREAAERGAKISVLPELFNTAYRVEDQDASLAETIPGETSDWLIVRAQEFNMTIIACILEKENNQIYDTSLVVDKEGLKGKYQKIHLWDQEVKRFVSGEKYPVFKLEWATMGMQICYEVGFPEGARILALKGADLIIYPSAFGEERYYAWDIATKARALENGCYVIAANRTGIEKGETIFGGHSRILDPKGNILAEATKENEVIVTEIDMNKVSEQRKTIPYLRDLNNEIVIRELKNLNENKSNGVLHKL</sequence>
<reference evidence="3 4" key="1">
    <citation type="journal article" date="2014" name="Genome Announc.">
        <title>Genome Sequence of Bacillus simplex Strain P558, Isolated from a Human Fecal Sample.</title>
        <authorList>
            <person name="Croce O."/>
            <person name="Hugon P."/>
            <person name="Lagier J.C."/>
            <person name="Bibi F."/>
            <person name="Robert C."/>
            <person name="Azhar E.I."/>
            <person name="Raoult D."/>
            <person name="Fournier P.E."/>
        </authorList>
    </citation>
    <scope>NUCLEOTIDE SEQUENCE [LARGE SCALE GENOMIC DNA]</scope>
    <source>
        <strain evidence="3 4">P558</strain>
    </source>
</reference>
<dbReference type="RefSeq" id="WP_237766667.1">
    <property type="nucleotide sequence ID" value="NZ_CCXW01000004.1"/>
</dbReference>